<dbReference type="PANTHER" id="PTHR43357">
    <property type="entry name" value="INNER MEMBRANE ABC TRANSPORTER PERMEASE PROTEIN YDCV"/>
    <property type="match status" value="1"/>
</dbReference>
<dbReference type="RefSeq" id="WP_188549696.1">
    <property type="nucleotide sequence ID" value="NZ_BMFY01000003.1"/>
</dbReference>
<keyword evidence="3" id="KW-1003">Cell membrane</keyword>
<proteinExistence type="inferred from homology"/>
<dbReference type="InterPro" id="IPR035906">
    <property type="entry name" value="MetI-like_sf"/>
</dbReference>
<dbReference type="AlphaFoldDB" id="A0A8J2TWR9"/>
<reference evidence="10" key="1">
    <citation type="journal article" date="2014" name="Int. J. Syst. Evol. Microbiol.">
        <title>Complete genome sequence of Corynebacterium casei LMG S-19264T (=DSM 44701T), isolated from a smear-ripened cheese.</title>
        <authorList>
            <consortium name="US DOE Joint Genome Institute (JGI-PGF)"/>
            <person name="Walter F."/>
            <person name="Albersmeier A."/>
            <person name="Kalinowski J."/>
            <person name="Ruckert C."/>
        </authorList>
    </citation>
    <scope>NUCLEOTIDE SEQUENCE</scope>
    <source>
        <strain evidence="10">CGMCC 1.12785</strain>
    </source>
</reference>
<dbReference type="GO" id="GO:0005886">
    <property type="term" value="C:plasma membrane"/>
    <property type="evidence" value="ECO:0007669"/>
    <property type="project" value="UniProtKB-SubCell"/>
</dbReference>
<keyword evidence="4" id="KW-0997">Cell inner membrane</keyword>
<keyword evidence="7 8" id="KW-0472">Membrane</keyword>
<evidence type="ECO:0000256" key="8">
    <source>
        <dbReference type="RuleBase" id="RU363032"/>
    </source>
</evidence>
<organism evidence="10 11">
    <name type="scientific">Sediminivirga luteola</name>
    <dbReference type="NCBI Taxonomy" id="1774748"/>
    <lineage>
        <taxon>Bacteria</taxon>
        <taxon>Bacillati</taxon>
        <taxon>Actinomycetota</taxon>
        <taxon>Actinomycetes</taxon>
        <taxon>Micrococcales</taxon>
        <taxon>Brevibacteriaceae</taxon>
        <taxon>Sediminivirga</taxon>
    </lineage>
</organism>
<feature type="transmembrane region" description="Helical" evidence="8">
    <location>
        <begin position="105"/>
        <end position="125"/>
    </location>
</feature>
<evidence type="ECO:0000256" key="4">
    <source>
        <dbReference type="ARBA" id="ARBA00022519"/>
    </source>
</evidence>
<feature type="transmembrane region" description="Helical" evidence="8">
    <location>
        <begin position="504"/>
        <end position="527"/>
    </location>
</feature>
<feature type="transmembrane region" description="Helical" evidence="8">
    <location>
        <begin position="306"/>
        <end position="329"/>
    </location>
</feature>
<feature type="transmembrane region" description="Helical" evidence="8">
    <location>
        <begin position="74"/>
        <end position="98"/>
    </location>
</feature>
<keyword evidence="6 8" id="KW-1133">Transmembrane helix</keyword>
<dbReference type="GO" id="GO:0055085">
    <property type="term" value="P:transmembrane transport"/>
    <property type="evidence" value="ECO:0007669"/>
    <property type="project" value="InterPro"/>
</dbReference>
<feature type="domain" description="ABC transmembrane type-1" evidence="9">
    <location>
        <begin position="373"/>
        <end position="567"/>
    </location>
</feature>
<comment type="caution">
    <text evidence="10">The sequence shown here is derived from an EMBL/GenBank/DDBJ whole genome shotgun (WGS) entry which is preliminary data.</text>
</comment>
<dbReference type="PROSITE" id="PS50928">
    <property type="entry name" value="ABC_TM1"/>
    <property type="match status" value="2"/>
</dbReference>
<evidence type="ECO:0000313" key="10">
    <source>
        <dbReference type="EMBL" id="GGA08099.1"/>
    </source>
</evidence>
<reference evidence="10" key="2">
    <citation type="submission" date="2020-09" db="EMBL/GenBank/DDBJ databases">
        <authorList>
            <person name="Sun Q."/>
            <person name="Zhou Y."/>
        </authorList>
    </citation>
    <scope>NUCLEOTIDE SEQUENCE</scope>
    <source>
        <strain evidence="10">CGMCC 1.12785</strain>
    </source>
</reference>
<dbReference type="Pfam" id="PF00528">
    <property type="entry name" value="BPD_transp_1"/>
    <property type="match status" value="2"/>
</dbReference>
<evidence type="ECO:0000256" key="5">
    <source>
        <dbReference type="ARBA" id="ARBA00022692"/>
    </source>
</evidence>
<dbReference type="InterPro" id="IPR000515">
    <property type="entry name" value="MetI-like"/>
</dbReference>
<accession>A0A8J2TWR9</accession>
<feature type="transmembrane region" description="Helical" evidence="8">
    <location>
        <begin position="410"/>
        <end position="433"/>
    </location>
</feature>
<feature type="transmembrane region" description="Helical" evidence="8">
    <location>
        <begin position="377"/>
        <end position="398"/>
    </location>
</feature>
<evidence type="ECO:0000256" key="2">
    <source>
        <dbReference type="ARBA" id="ARBA00022448"/>
    </source>
</evidence>
<keyword evidence="2 8" id="KW-0813">Transport</keyword>
<feature type="transmembrane region" description="Helical" evidence="8">
    <location>
        <begin position="445"/>
        <end position="463"/>
    </location>
</feature>
<gene>
    <name evidence="10" type="ORF">GCM10011333_08640</name>
</gene>
<evidence type="ECO:0000256" key="7">
    <source>
        <dbReference type="ARBA" id="ARBA00023136"/>
    </source>
</evidence>
<dbReference type="CDD" id="cd06261">
    <property type="entry name" value="TM_PBP2"/>
    <property type="match status" value="2"/>
</dbReference>
<dbReference type="Gene3D" id="1.10.3720.10">
    <property type="entry name" value="MetI-like"/>
    <property type="match status" value="2"/>
</dbReference>
<keyword evidence="5 8" id="KW-0812">Transmembrane</keyword>
<evidence type="ECO:0000259" key="9">
    <source>
        <dbReference type="PROSITE" id="PS50928"/>
    </source>
</evidence>
<feature type="domain" description="ABC transmembrane type-1" evidence="9">
    <location>
        <begin position="70"/>
        <end position="277"/>
    </location>
</feature>
<dbReference type="SUPFAM" id="SSF161098">
    <property type="entry name" value="MetI-like"/>
    <property type="match status" value="2"/>
</dbReference>
<feature type="transmembrane region" description="Helical" evidence="8">
    <location>
        <begin position="547"/>
        <end position="567"/>
    </location>
</feature>
<evidence type="ECO:0000313" key="11">
    <source>
        <dbReference type="Proteomes" id="UP000616114"/>
    </source>
</evidence>
<sequence length="579" mass="59902">MTSRWSRALLNPVTLLALVVLLVLGVLVAAPLAGLIGATVPAGAGGTGTGTSWRDVLASPMSQNLFWTPLRNSILVALGTAVLSTVLGGFLAWVVVFSDIPGKRLIGVLATIPFALPSFALALAWTSVFRNDRVGGTPGLLGSLGIQVPDVLAWGAVPVTLTLVAHYFSLSFVIIAAALASLGGDLIAAAELTGASRLRVAVRIALPAVSPALLSSFLLAFAEGVSNFASPALLGLPVRFQTLSTRLYGAISTGDTERGYVLSILLVAVAAVVLYLGNRATRGRNFAVITGKSSRPRLVRLRAWRLPVLTLAWALIAATTLLPMAVLAMSTLTRRANSFDAGFTLHYWIGASDPGISHGMAGVLRDAALTTATGNTVALGACVALGAVLLGMLGAYVVRRHRGPFVTGGIGFLSYVPFLIPGIALGAAFIALFGSGAGPLPSLYGTFWILVLAGIAASIPYAFQTAKSSLGQVSYELEEAATLAGAGTGRRIGRILLPLSARGVVGGAMLVFVTVVRDLSLMVLLVTPATPLLAVQTFRYASEGFTQHANAVTLIIAAVSVTATILARRLQGARRPWNA</sequence>
<feature type="transmembrane region" description="Helical" evidence="8">
    <location>
        <begin position="167"/>
        <end position="188"/>
    </location>
</feature>
<keyword evidence="11" id="KW-1185">Reference proteome</keyword>
<dbReference type="Proteomes" id="UP000616114">
    <property type="component" value="Unassembled WGS sequence"/>
</dbReference>
<protein>
    <submittedName>
        <fullName evidence="10">ABC transporter permease</fullName>
    </submittedName>
</protein>
<feature type="transmembrane region" description="Helical" evidence="8">
    <location>
        <begin position="200"/>
        <end position="222"/>
    </location>
</feature>
<name>A0A8J2TWR9_9MICO</name>
<dbReference type="PANTHER" id="PTHR43357:SF3">
    <property type="entry name" value="FE(3+)-TRANSPORT SYSTEM PERMEASE PROTEIN FBPB 2"/>
    <property type="match status" value="1"/>
</dbReference>
<feature type="transmembrane region" description="Helical" evidence="8">
    <location>
        <begin position="259"/>
        <end position="277"/>
    </location>
</feature>
<evidence type="ECO:0000256" key="6">
    <source>
        <dbReference type="ARBA" id="ARBA00022989"/>
    </source>
</evidence>
<dbReference type="EMBL" id="BMFY01000003">
    <property type="protein sequence ID" value="GGA08099.1"/>
    <property type="molecule type" value="Genomic_DNA"/>
</dbReference>
<comment type="subcellular location">
    <subcellularLocation>
        <location evidence="1">Cell inner membrane</location>
        <topology evidence="1">Multi-pass membrane protein</topology>
    </subcellularLocation>
    <subcellularLocation>
        <location evidence="8">Cell membrane</location>
        <topology evidence="8">Multi-pass membrane protein</topology>
    </subcellularLocation>
</comment>
<comment type="similarity">
    <text evidence="8">Belongs to the binding-protein-dependent transport system permease family.</text>
</comment>
<evidence type="ECO:0000256" key="1">
    <source>
        <dbReference type="ARBA" id="ARBA00004429"/>
    </source>
</evidence>
<evidence type="ECO:0000256" key="3">
    <source>
        <dbReference type="ARBA" id="ARBA00022475"/>
    </source>
</evidence>